<gene>
    <name evidence="1" type="ORF">H9785_00325</name>
</gene>
<dbReference type="InterPro" id="IPR005901">
    <property type="entry name" value="GLPGLI"/>
</dbReference>
<name>A0A9D2HP25_9BACE</name>
<comment type="caution">
    <text evidence="1">The sequence shown here is derived from an EMBL/GenBank/DDBJ whole genome shotgun (WGS) entry which is preliminary data.</text>
</comment>
<dbReference type="AlphaFoldDB" id="A0A9D2HP25"/>
<evidence type="ECO:0000313" key="2">
    <source>
        <dbReference type="Proteomes" id="UP000823860"/>
    </source>
</evidence>
<sequence>MLKFSLYDNRILGILTMKRILFVITICLFAVKLSADNSNRTYRAVYGFEYTKDSINSTKGYDILYLELYGDHSFCFSKYTWELDSIINSPHGEKLYDELLTASLLKDGPRAGTYPHRRSTFMVSKYQDSKSIITKDYCDNEYYQYCDSMADFVWNITDSIKIIDGMSVINAQCAYHGRLWSVWFCPDLPWSDGPWKFCNLPGLIIEARDKDELYVFKLLSLNECNHPVLDWCKNAKRTQRKEFLNMRYKSLKNNLIRYRSELGIDTQTNIDTRYLDGLEPDFKQ</sequence>
<evidence type="ECO:0000313" key="1">
    <source>
        <dbReference type="EMBL" id="HJA82410.1"/>
    </source>
</evidence>
<protein>
    <submittedName>
        <fullName evidence="1">GLPGLI family protein</fullName>
    </submittedName>
</protein>
<dbReference type="NCBIfam" id="TIGR01200">
    <property type="entry name" value="GLPGLI"/>
    <property type="match status" value="1"/>
</dbReference>
<dbReference type="Proteomes" id="UP000823860">
    <property type="component" value="Unassembled WGS sequence"/>
</dbReference>
<reference evidence="1" key="1">
    <citation type="journal article" date="2021" name="PeerJ">
        <title>Extensive microbial diversity within the chicken gut microbiome revealed by metagenomics and culture.</title>
        <authorList>
            <person name="Gilroy R."/>
            <person name="Ravi A."/>
            <person name="Getino M."/>
            <person name="Pursley I."/>
            <person name="Horton D.L."/>
            <person name="Alikhan N.F."/>
            <person name="Baker D."/>
            <person name="Gharbi K."/>
            <person name="Hall N."/>
            <person name="Watson M."/>
            <person name="Adriaenssens E.M."/>
            <person name="Foster-Nyarko E."/>
            <person name="Jarju S."/>
            <person name="Secka A."/>
            <person name="Antonio M."/>
            <person name="Oren A."/>
            <person name="Chaudhuri R.R."/>
            <person name="La Ragione R."/>
            <person name="Hildebrand F."/>
            <person name="Pallen M.J."/>
        </authorList>
    </citation>
    <scope>NUCLEOTIDE SEQUENCE</scope>
    <source>
        <strain evidence="1">ChiHecec1B25-7008</strain>
    </source>
</reference>
<organism evidence="1 2">
    <name type="scientific">Candidatus Bacteroides intestinavium</name>
    <dbReference type="NCBI Taxonomy" id="2838469"/>
    <lineage>
        <taxon>Bacteria</taxon>
        <taxon>Pseudomonadati</taxon>
        <taxon>Bacteroidota</taxon>
        <taxon>Bacteroidia</taxon>
        <taxon>Bacteroidales</taxon>
        <taxon>Bacteroidaceae</taxon>
        <taxon>Bacteroides</taxon>
    </lineage>
</organism>
<reference evidence="1" key="2">
    <citation type="submission" date="2021-04" db="EMBL/GenBank/DDBJ databases">
        <authorList>
            <person name="Gilroy R."/>
        </authorList>
    </citation>
    <scope>NUCLEOTIDE SEQUENCE</scope>
    <source>
        <strain evidence="1">ChiHecec1B25-7008</strain>
    </source>
</reference>
<dbReference type="EMBL" id="DWZE01000005">
    <property type="protein sequence ID" value="HJA82410.1"/>
    <property type="molecule type" value="Genomic_DNA"/>
</dbReference>
<accession>A0A9D2HP25</accession>
<proteinExistence type="predicted"/>